<sequence>MLGVALAQAHEEVDDGRLGDLVEVVDAALRQVADVPAQVAPVRRQGVGREPALDREVVEVGADRPLDVTQRVLRPG</sequence>
<organism evidence="1 2">
    <name type="scientific">Nocardioides conyzicola</name>
    <dbReference type="NCBI Taxonomy" id="1651781"/>
    <lineage>
        <taxon>Bacteria</taxon>
        <taxon>Bacillati</taxon>
        <taxon>Actinomycetota</taxon>
        <taxon>Actinomycetes</taxon>
        <taxon>Propionibacteriales</taxon>
        <taxon>Nocardioidaceae</taxon>
        <taxon>Nocardioides</taxon>
    </lineage>
</organism>
<dbReference type="EMBL" id="BAABKM010000004">
    <property type="protein sequence ID" value="GAA4718488.1"/>
    <property type="molecule type" value="Genomic_DNA"/>
</dbReference>
<proteinExistence type="predicted"/>
<reference evidence="2" key="1">
    <citation type="journal article" date="2019" name="Int. J. Syst. Evol. Microbiol.">
        <title>The Global Catalogue of Microorganisms (GCM) 10K type strain sequencing project: providing services to taxonomists for standard genome sequencing and annotation.</title>
        <authorList>
            <consortium name="The Broad Institute Genomics Platform"/>
            <consortium name="The Broad Institute Genome Sequencing Center for Infectious Disease"/>
            <person name="Wu L."/>
            <person name="Ma J."/>
        </authorList>
    </citation>
    <scope>NUCLEOTIDE SEQUENCE [LARGE SCALE GENOMIC DNA]</scope>
    <source>
        <strain evidence="2">JCM 18531</strain>
    </source>
</reference>
<evidence type="ECO:0000313" key="2">
    <source>
        <dbReference type="Proteomes" id="UP001499974"/>
    </source>
</evidence>
<dbReference type="Proteomes" id="UP001499974">
    <property type="component" value="Unassembled WGS sequence"/>
</dbReference>
<evidence type="ECO:0000313" key="1">
    <source>
        <dbReference type="EMBL" id="GAA4718488.1"/>
    </source>
</evidence>
<name>A0ABP8Y0F4_9ACTN</name>
<protein>
    <submittedName>
        <fullName evidence="1">Uncharacterized protein</fullName>
    </submittedName>
</protein>
<comment type="caution">
    <text evidence="1">The sequence shown here is derived from an EMBL/GenBank/DDBJ whole genome shotgun (WGS) entry which is preliminary data.</text>
</comment>
<keyword evidence="2" id="KW-1185">Reference proteome</keyword>
<gene>
    <name evidence="1" type="ORF">GCM10023349_43100</name>
</gene>
<accession>A0ABP8Y0F4</accession>